<dbReference type="InterPro" id="IPR050382">
    <property type="entry name" value="MFS_Na/Anion_cotransporter"/>
</dbReference>
<feature type="transmembrane region" description="Helical" evidence="5">
    <location>
        <begin position="366"/>
        <end position="389"/>
    </location>
</feature>
<dbReference type="InterPro" id="IPR011701">
    <property type="entry name" value="MFS"/>
</dbReference>
<keyword evidence="2 5" id="KW-0812">Transmembrane</keyword>
<evidence type="ECO:0000256" key="3">
    <source>
        <dbReference type="ARBA" id="ARBA00022989"/>
    </source>
</evidence>
<evidence type="ECO:0000313" key="8">
    <source>
        <dbReference type="Proteomes" id="UP000006056"/>
    </source>
</evidence>
<feature type="transmembrane region" description="Helical" evidence="5">
    <location>
        <begin position="183"/>
        <end position="202"/>
    </location>
</feature>
<dbReference type="GO" id="GO:0016020">
    <property type="term" value="C:membrane"/>
    <property type="evidence" value="ECO:0007669"/>
    <property type="project" value="UniProtKB-SubCell"/>
</dbReference>
<accession>I3ZMQ2</accession>
<proteinExistence type="predicted"/>
<evidence type="ECO:0000259" key="6">
    <source>
        <dbReference type="PROSITE" id="PS50850"/>
    </source>
</evidence>
<dbReference type="eggNOG" id="COG2271">
    <property type="taxonomic scope" value="Bacteria"/>
</dbReference>
<feature type="transmembrane region" description="Helical" evidence="5">
    <location>
        <begin position="94"/>
        <end position="114"/>
    </location>
</feature>
<dbReference type="KEGG" id="trs:Terro_4323"/>
<evidence type="ECO:0000256" key="5">
    <source>
        <dbReference type="SAM" id="Phobius"/>
    </source>
</evidence>
<feature type="transmembrane region" description="Helical" evidence="5">
    <location>
        <begin position="232"/>
        <end position="250"/>
    </location>
</feature>
<protein>
    <submittedName>
        <fullName evidence="7">Sugar phosphate permease</fullName>
    </submittedName>
</protein>
<dbReference type="InterPro" id="IPR020846">
    <property type="entry name" value="MFS_dom"/>
</dbReference>
<dbReference type="STRING" id="926566.Terro_4323"/>
<dbReference type="PANTHER" id="PTHR11662:SF399">
    <property type="entry name" value="FI19708P1-RELATED"/>
    <property type="match status" value="1"/>
</dbReference>
<dbReference type="Gene3D" id="1.20.1250.20">
    <property type="entry name" value="MFS general substrate transporter like domains"/>
    <property type="match status" value="2"/>
</dbReference>
<evidence type="ECO:0000256" key="4">
    <source>
        <dbReference type="ARBA" id="ARBA00023136"/>
    </source>
</evidence>
<feature type="domain" description="Major facilitator superfamily (MFS) profile" evidence="6">
    <location>
        <begin position="29"/>
        <end position="421"/>
    </location>
</feature>
<dbReference type="InterPro" id="IPR036259">
    <property type="entry name" value="MFS_trans_sf"/>
</dbReference>
<feature type="transmembrane region" description="Helical" evidence="5">
    <location>
        <begin position="332"/>
        <end position="354"/>
    </location>
</feature>
<dbReference type="SUPFAM" id="SSF103473">
    <property type="entry name" value="MFS general substrate transporter"/>
    <property type="match status" value="1"/>
</dbReference>
<organism evidence="7 8">
    <name type="scientific">Terriglobus roseus (strain DSM 18391 / NRRL B-41598 / KBS 63)</name>
    <dbReference type="NCBI Taxonomy" id="926566"/>
    <lineage>
        <taxon>Bacteria</taxon>
        <taxon>Pseudomonadati</taxon>
        <taxon>Acidobacteriota</taxon>
        <taxon>Terriglobia</taxon>
        <taxon>Terriglobales</taxon>
        <taxon>Acidobacteriaceae</taxon>
        <taxon>Terriglobus</taxon>
    </lineage>
</organism>
<keyword evidence="8" id="KW-1185">Reference proteome</keyword>
<sequence length="426" mass="45883">MPALLQRGCSLNDVTPTNERSLRAHQAITLALLFAAGVVNFFDRSSLSIANTTVRAELHLSGTEMGWLLSAFSFAYGLSQLPLIGLLDRMGTRSILGTGLAIWSGAQLLTGLVTSFPMFIAFRILLGMGEAPFYPAGVRSVREWFTDRTRGRATAIMSSSQTFGLAIAPPLLTLLMIRTGWRVMFMILGAAGLVVAALWVWLHRSRAQTPYREAEAAPVTQSAFAELIRQRTAWGMMLGFGGINYTNWLYTAWLPGYLQQERHLSLAKSGWLAAIPFLAGAAGMLCSGFSADLWAKRGIRLTTLHRIQLVTGMIISAAATFFVSRAGSTAEAIAGISFALFFIHFAGTSGWGYVQTVSPARLVASLGALQNFASFVIASAAPVLTGWFFDRTHSFTLGFLVCASVTLLGALSYATLAAPDGMRVAD</sequence>
<dbReference type="HOGENOM" id="CLU_001265_5_1_0"/>
<name>I3ZMQ2_TERRK</name>
<keyword evidence="4 5" id="KW-0472">Membrane</keyword>
<comment type="subcellular location">
    <subcellularLocation>
        <location evidence="1">Membrane</location>
        <topology evidence="1">Multi-pass membrane protein</topology>
    </subcellularLocation>
</comment>
<feature type="transmembrane region" description="Helical" evidence="5">
    <location>
        <begin position="67"/>
        <end position="87"/>
    </location>
</feature>
<evidence type="ECO:0000256" key="1">
    <source>
        <dbReference type="ARBA" id="ARBA00004141"/>
    </source>
</evidence>
<dbReference type="PANTHER" id="PTHR11662">
    <property type="entry name" value="SOLUTE CARRIER FAMILY 17"/>
    <property type="match status" value="1"/>
</dbReference>
<reference evidence="7 8" key="1">
    <citation type="submission" date="2012-06" db="EMBL/GenBank/DDBJ databases">
        <title>Complete genome of Terriglobus roseus DSM 18391.</title>
        <authorList>
            <consortium name="US DOE Joint Genome Institute (JGI-PGF)"/>
            <person name="Lucas S."/>
            <person name="Copeland A."/>
            <person name="Lapidus A."/>
            <person name="Glavina del Rio T."/>
            <person name="Dalin E."/>
            <person name="Tice H."/>
            <person name="Bruce D."/>
            <person name="Goodwin L."/>
            <person name="Pitluck S."/>
            <person name="Peters L."/>
            <person name="Mikhailova N."/>
            <person name="Munk A.C.C."/>
            <person name="Kyrpides N."/>
            <person name="Mavromatis K."/>
            <person name="Ivanova N."/>
            <person name="Brettin T."/>
            <person name="Detter J.C."/>
            <person name="Han C."/>
            <person name="Larimer F."/>
            <person name="Land M."/>
            <person name="Hauser L."/>
            <person name="Markowitz V."/>
            <person name="Cheng J.-F."/>
            <person name="Hugenholtz P."/>
            <person name="Woyke T."/>
            <person name="Wu D."/>
            <person name="Brambilla E."/>
            <person name="Klenk H.-P."/>
            <person name="Eisen J.A."/>
        </authorList>
    </citation>
    <scope>NUCLEOTIDE SEQUENCE [LARGE SCALE GENOMIC DNA]</scope>
    <source>
        <strain evidence="8">DSM 18391 / NRRL B-41598 / KBS 63</strain>
    </source>
</reference>
<feature type="transmembrane region" description="Helical" evidence="5">
    <location>
        <begin position="307"/>
        <end position="326"/>
    </location>
</feature>
<feature type="transmembrane region" description="Helical" evidence="5">
    <location>
        <begin position="270"/>
        <end position="295"/>
    </location>
</feature>
<feature type="transmembrane region" description="Helical" evidence="5">
    <location>
        <begin position="395"/>
        <end position="416"/>
    </location>
</feature>
<evidence type="ECO:0000256" key="2">
    <source>
        <dbReference type="ARBA" id="ARBA00022692"/>
    </source>
</evidence>
<evidence type="ECO:0000313" key="7">
    <source>
        <dbReference type="EMBL" id="AFL90520.1"/>
    </source>
</evidence>
<dbReference type="GO" id="GO:0022857">
    <property type="term" value="F:transmembrane transporter activity"/>
    <property type="evidence" value="ECO:0007669"/>
    <property type="project" value="InterPro"/>
</dbReference>
<dbReference type="CDD" id="cd17319">
    <property type="entry name" value="MFS_ExuT_GudP_like"/>
    <property type="match status" value="1"/>
</dbReference>
<feature type="transmembrane region" description="Helical" evidence="5">
    <location>
        <begin position="27"/>
        <end position="47"/>
    </location>
</feature>
<dbReference type="Proteomes" id="UP000006056">
    <property type="component" value="Chromosome"/>
</dbReference>
<gene>
    <name evidence="7" type="ordered locus">Terro_4323</name>
</gene>
<dbReference type="AlphaFoldDB" id="I3ZMQ2"/>
<dbReference type="PROSITE" id="PS50850">
    <property type="entry name" value="MFS"/>
    <property type="match status" value="1"/>
</dbReference>
<dbReference type="EMBL" id="CP003379">
    <property type="protein sequence ID" value="AFL90520.1"/>
    <property type="molecule type" value="Genomic_DNA"/>
</dbReference>
<dbReference type="Pfam" id="PF07690">
    <property type="entry name" value="MFS_1"/>
    <property type="match status" value="1"/>
</dbReference>
<keyword evidence="3 5" id="KW-1133">Transmembrane helix</keyword>